<accession>A0A2W2AZU3</accession>
<comment type="caution">
    <text evidence="1">The sequence shown here is derived from an EMBL/GenBank/DDBJ whole genome shotgun (WGS) entry which is preliminary data.</text>
</comment>
<reference evidence="1 2" key="1">
    <citation type="submission" date="2018-01" db="EMBL/GenBank/DDBJ databases">
        <title>Draft genome sequence of Jiangella sp. GTF31.</title>
        <authorList>
            <person name="Sahin N."/>
            <person name="Ay H."/>
            <person name="Saygin H."/>
        </authorList>
    </citation>
    <scope>NUCLEOTIDE SEQUENCE [LARGE SCALE GENOMIC DNA]</scope>
    <source>
        <strain evidence="1 2">GTF31</strain>
    </source>
</reference>
<evidence type="ECO:0000313" key="1">
    <source>
        <dbReference type="EMBL" id="PZF80661.1"/>
    </source>
</evidence>
<dbReference type="Proteomes" id="UP000248764">
    <property type="component" value="Unassembled WGS sequence"/>
</dbReference>
<name>A0A2W2AZU3_9ACTN</name>
<dbReference type="InterPro" id="IPR029058">
    <property type="entry name" value="AB_hydrolase_fold"/>
</dbReference>
<keyword evidence="2" id="KW-1185">Reference proteome</keyword>
<evidence type="ECO:0008006" key="3">
    <source>
        <dbReference type="Google" id="ProtNLM"/>
    </source>
</evidence>
<proteinExistence type="predicted"/>
<dbReference type="AlphaFoldDB" id="A0A2W2AZU3"/>
<dbReference type="SUPFAM" id="SSF53474">
    <property type="entry name" value="alpha/beta-Hydrolases"/>
    <property type="match status" value="1"/>
</dbReference>
<gene>
    <name evidence="1" type="ORF">C1I92_24730</name>
</gene>
<organism evidence="1 2">
    <name type="scientific">Jiangella anatolica</name>
    <dbReference type="NCBI Taxonomy" id="2670374"/>
    <lineage>
        <taxon>Bacteria</taxon>
        <taxon>Bacillati</taxon>
        <taxon>Actinomycetota</taxon>
        <taxon>Actinomycetes</taxon>
        <taxon>Jiangellales</taxon>
        <taxon>Jiangellaceae</taxon>
        <taxon>Jiangella</taxon>
    </lineage>
</organism>
<feature type="non-terminal residue" evidence="1">
    <location>
        <position position="75"/>
    </location>
</feature>
<protein>
    <recommendedName>
        <fullName evidence="3">Proline iminopeptidase</fullName>
    </recommendedName>
</protein>
<dbReference type="EMBL" id="POTW01000079">
    <property type="protein sequence ID" value="PZF80661.1"/>
    <property type="molecule type" value="Genomic_DNA"/>
</dbReference>
<sequence length="75" mass="7958">MIPAARDGSVRLGGLVLRDHWFDAPLSHAAPAGERIRLYAREVVSASDPDRELPWLLFLQGGPGGKATRPPGASG</sequence>
<evidence type="ECO:0000313" key="2">
    <source>
        <dbReference type="Proteomes" id="UP000248764"/>
    </source>
</evidence>